<dbReference type="InterPro" id="IPR002931">
    <property type="entry name" value="Transglutaminase-like"/>
</dbReference>
<dbReference type="Pfam" id="PF01841">
    <property type="entry name" value="Transglut_core"/>
    <property type="match status" value="1"/>
</dbReference>
<accession>A0A2N9JJV6</accession>
<name>A0A2N9JJV6_9ACTN</name>
<dbReference type="AlphaFoldDB" id="A0A2N9JJV6"/>
<evidence type="ECO:0000313" key="2">
    <source>
        <dbReference type="EMBL" id="SPD88046.1"/>
    </source>
</evidence>
<evidence type="ECO:0000313" key="3">
    <source>
        <dbReference type="Proteomes" id="UP000238164"/>
    </source>
</evidence>
<feature type="domain" description="Transglutaminase-like" evidence="1">
    <location>
        <begin position="94"/>
        <end position="149"/>
    </location>
</feature>
<dbReference type="EMBL" id="LT985188">
    <property type="protein sequence ID" value="SPD88046.1"/>
    <property type="molecule type" value="Genomic_DNA"/>
</dbReference>
<sequence>MSVDITDPRAFAPHSPYSDPGRHLALVQNLDAEVGGLCATTRNLIGHYRAELTDLPEARRGEIDSRWAEAILDLDQSRQPADLTEPRPLPDRIAGCCRDHSLMLISFLRTNGVPARSVVGFAGYFAPPFHHDHVVVDYFDGTRWVRTDPELDNGWGFDFDVRDMPTGAGSPFETAAEVWQLLRSGDADPDQYGVDPMVPAPLRGRDFVAGYVVFQVAHRYGDELLLWDDWFTTPEPEVLDRLAALLVAADGGDAEAERALHDWYTSDETLHPKGFVMQHSPYGTPSVRVNLTTREVTPA</sequence>
<protein>
    <recommendedName>
        <fullName evidence="1">Transglutaminase-like domain-containing protein</fullName>
    </recommendedName>
</protein>
<dbReference type="KEGG" id="mgg:MPLG2_3016"/>
<dbReference type="OrthoDB" id="148799at2"/>
<gene>
    <name evidence="2" type="ORF">MPLG2_3016</name>
</gene>
<reference evidence="2 3" key="1">
    <citation type="submission" date="2018-02" db="EMBL/GenBank/DDBJ databases">
        <authorList>
            <person name="Cohen D.B."/>
            <person name="Kent A.D."/>
        </authorList>
    </citation>
    <scope>NUCLEOTIDE SEQUENCE [LARGE SCALE GENOMIC DNA]</scope>
    <source>
        <strain evidence="2">1</strain>
    </source>
</reference>
<dbReference type="InterPro" id="IPR038765">
    <property type="entry name" value="Papain-like_cys_pep_sf"/>
</dbReference>
<dbReference type="Proteomes" id="UP000238164">
    <property type="component" value="Chromosome 1"/>
</dbReference>
<evidence type="ECO:0000259" key="1">
    <source>
        <dbReference type="Pfam" id="PF01841"/>
    </source>
</evidence>
<dbReference type="RefSeq" id="WP_105187685.1">
    <property type="nucleotide sequence ID" value="NZ_BAAAGO010000035.1"/>
</dbReference>
<keyword evidence="3" id="KW-1185">Reference proteome</keyword>
<dbReference type="Gene3D" id="3.10.620.30">
    <property type="match status" value="1"/>
</dbReference>
<organism evidence="2 3">
    <name type="scientific">Micropruina glycogenica</name>
    <dbReference type="NCBI Taxonomy" id="75385"/>
    <lineage>
        <taxon>Bacteria</taxon>
        <taxon>Bacillati</taxon>
        <taxon>Actinomycetota</taxon>
        <taxon>Actinomycetes</taxon>
        <taxon>Propionibacteriales</taxon>
        <taxon>Nocardioidaceae</taxon>
        <taxon>Micropruina</taxon>
    </lineage>
</organism>
<proteinExistence type="predicted"/>
<dbReference type="SUPFAM" id="SSF54001">
    <property type="entry name" value="Cysteine proteinases"/>
    <property type="match status" value="1"/>
</dbReference>